<sequence length="346" mass="39146">MFPSNTNGNNDPIVYIDHSILHRHFCTDNTTVTPYIKPDDLPLSFFHVPCYNQCDQLELDGHDVFGTDQHRGEDDQFLHQKILVTDSMPGCGNNTTAHHLQRMPGKGSRRDRHSKIDTVNGPRDRRMRLSLDVAREFFGLQDMLGYDKASRTVEWLLIQAKPEIKKLMNNNIFCFAGSKSSSSTSEAEVLSGIDNNAVVEGGISEGKPCKKVKKERGRRKTSFRPLARDLREKARERARARTQAKSMLARRLCNETRNNDLNKFVSWSSLETGKESGIQVHNKINPFSQADNTKIHGDHVIDESLAIMNKWSPGSIFNCLQNTGINQEQHQLTGSVLWQTMGGLQQ</sequence>
<dbReference type="EMBL" id="JBBPBM010000004">
    <property type="protein sequence ID" value="KAK8587185.1"/>
    <property type="molecule type" value="Genomic_DNA"/>
</dbReference>
<evidence type="ECO:0000256" key="3">
    <source>
        <dbReference type="ARBA" id="ARBA00023015"/>
    </source>
</evidence>
<evidence type="ECO:0000256" key="1">
    <source>
        <dbReference type="ARBA" id="ARBA00004123"/>
    </source>
</evidence>
<evidence type="ECO:0000313" key="10">
    <source>
        <dbReference type="EMBL" id="KAK8587185.1"/>
    </source>
</evidence>
<keyword evidence="6" id="KW-0539">Nucleus</keyword>
<comment type="subcellular location">
    <subcellularLocation>
        <location evidence="1">Nucleus</location>
    </subcellularLocation>
</comment>
<organism evidence="10 11">
    <name type="scientific">Hibiscus sabdariffa</name>
    <name type="common">roselle</name>
    <dbReference type="NCBI Taxonomy" id="183260"/>
    <lineage>
        <taxon>Eukaryota</taxon>
        <taxon>Viridiplantae</taxon>
        <taxon>Streptophyta</taxon>
        <taxon>Embryophyta</taxon>
        <taxon>Tracheophyta</taxon>
        <taxon>Spermatophyta</taxon>
        <taxon>Magnoliopsida</taxon>
        <taxon>eudicotyledons</taxon>
        <taxon>Gunneridae</taxon>
        <taxon>Pentapetalae</taxon>
        <taxon>rosids</taxon>
        <taxon>malvids</taxon>
        <taxon>Malvales</taxon>
        <taxon>Malvaceae</taxon>
        <taxon>Malvoideae</taxon>
        <taxon>Hibiscus</taxon>
    </lineage>
</organism>
<dbReference type="InterPro" id="IPR017887">
    <property type="entry name" value="TF_TCP_subgr"/>
</dbReference>
<reference evidence="10 11" key="1">
    <citation type="journal article" date="2024" name="G3 (Bethesda)">
        <title>Genome assembly of Hibiscus sabdariffa L. provides insights into metabolisms of medicinal natural products.</title>
        <authorList>
            <person name="Kim T."/>
        </authorList>
    </citation>
    <scope>NUCLEOTIDE SEQUENCE [LARGE SCALE GENOMIC DNA]</scope>
    <source>
        <strain evidence="10">TK-2024</strain>
        <tissue evidence="10">Old leaves</tissue>
    </source>
</reference>
<evidence type="ECO:0000256" key="6">
    <source>
        <dbReference type="ARBA" id="ARBA00023242"/>
    </source>
</evidence>
<evidence type="ECO:0000256" key="5">
    <source>
        <dbReference type="ARBA" id="ARBA00023163"/>
    </source>
</evidence>
<comment type="caution">
    <text evidence="10">The sequence shown here is derived from an EMBL/GenBank/DDBJ whole genome shotgun (WGS) entry which is preliminary data.</text>
</comment>
<evidence type="ECO:0000259" key="8">
    <source>
        <dbReference type="PROSITE" id="PS51369"/>
    </source>
</evidence>
<protein>
    <submittedName>
        <fullName evidence="10">Uncharacterized protein</fullName>
    </submittedName>
</protein>
<accession>A0ABR2FSF2</accession>
<keyword evidence="3" id="KW-0805">Transcription regulation</keyword>
<evidence type="ECO:0000259" key="9">
    <source>
        <dbReference type="PROSITE" id="PS51370"/>
    </source>
</evidence>
<evidence type="ECO:0000256" key="2">
    <source>
        <dbReference type="ARBA" id="ARBA00022473"/>
    </source>
</evidence>
<name>A0ABR2FSF2_9ROSI</name>
<proteinExistence type="predicted"/>
<dbReference type="PROSITE" id="PS51369">
    <property type="entry name" value="TCP"/>
    <property type="match status" value="1"/>
</dbReference>
<keyword evidence="4" id="KW-0238">DNA-binding</keyword>
<dbReference type="PROSITE" id="PS51370">
    <property type="entry name" value="R"/>
    <property type="match status" value="1"/>
</dbReference>
<evidence type="ECO:0000256" key="7">
    <source>
        <dbReference type="SAM" id="MobiDB-lite"/>
    </source>
</evidence>
<dbReference type="InterPro" id="IPR005333">
    <property type="entry name" value="Transcription_factor_TCP"/>
</dbReference>
<keyword evidence="2" id="KW-0217">Developmental protein</keyword>
<dbReference type="PANTHER" id="PTHR31072">
    <property type="entry name" value="TRANSCRIPTION FACTOR TCP4-RELATED"/>
    <property type="match status" value="1"/>
</dbReference>
<dbReference type="InterPro" id="IPR017888">
    <property type="entry name" value="CYC/TB1_R_domain"/>
</dbReference>
<feature type="domain" description="R" evidence="9">
    <location>
        <begin position="228"/>
        <end position="245"/>
    </location>
</feature>
<feature type="domain" description="TCP" evidence="8">
    <location>
        <begin position="109"/>
        <end position="167"/>
    </location>
</feature>
<dbReference type="Pfam" id="PF03634">
    <property type="entry name" value="TCP"/>
    <property type="match status" value="1"/>
</dbReference>
<evidence type="ECO:0000256" key="4">
    <source>
        <dbReference type="ARBA" id="ARBA00023125"/>
    </source>
</evidence>
<dbReference type="PANTHER" id="PTHR31072:SF226">
    <property type="entry name" value="TRANSCRIPTION FACTOR TCP18"/>
    <property type="match status" value="1"/>
</dbReference>
<gene>
    <name evidence="10" type="ORF">V6N12_021694</name>
</gene>
<keyword evidence="5" id="KW-0804">Transcription</keyword>
<evidence type="ECO:0000313" key="11">
    <source>
        <dbReference type="Proteomes" id="UP001472677"/>
    </source>
</evidence>
<feature type="region of interest" description="Disordered" evidence="7">
    <location>
        <begin position="97"/>
        <end position="120"/>
    </location>
</feature>
<dbReference type="Proteomes" id="UP001472677">
    <property type="component" value="Unassembled WGS sequence"/>
</dbReference>
<keyword evidence="11" id="KW-1185">Reference proteome</keyword>